<evidence type="ECO:0000313" key="2">
    <source>
        <dbReference type="Proteomes" id="UP000320421"/>
    </source>
</evidence>
<dbReference type="SUPFAM" id="SSF48452">
    <property type="entry name" value="TPR-like"/>
    <property type="match status" value="1"/>
</dbReference>
<protein>
    <submittedName>
        <fullName evidence="1">Cytochrome c-type biogenesis protein CcmH</fullName>
    </submittedName>
</protein>
<dbReference type="Pfam" id="PF13432">
    <property type="entry name" value="TPR_16"/>
    <property type="match status" value="1"/>
</dbReference>
<dbReference type="AlphaFoldDB" id="A0A517PM75"/>
<keyword evidence="2" id="KW-1185">Reference proteome</keyword>
<dbReference type="RefSeq" id="WP_145183301.1">
    <property type="nucleotide sequence ID" value="NZ_CP036266.1"/>
</dbReference>
<reference evidence="1 2" key="1">
    <citation type="submission" date="2019-02" db="EMBL/GenBank/DDBJ databases">
        <title>Deep-cultivation of Planctomycetes and their phenomic and genomic characterization uncovers novel biology.</title>
        <authorList>
            <person name="Wiegand S."/>
            <person name="Jogler M."/>
            <person name="Boedeker C."/>
            <person name="Pinto D."/>
            <person name="Vollmers J."/>
            <person name="Rivas-Marin E."/>
            <person name="Kohn T."/>
            <person name="Peeters S.H."/>
            <person name="Heuer A."/>
            <person name="Rast P."/>
            <person name="Oberbeckmann S."/>
            <person name="Bunk B."/>
            <person name="Jeske O."/>
            <person name="Meyerdierks A."/>
            <person name="Storesund J.E."/>
            <person name="Kallscheuer N."/>
            <person name="Luecker S."/>
            <person name="Lage O.M."/>
            <person name="Pohl T."/>
            <person name="Merkel B.J."/>
            <person name="Hornburger P."/>
            <person name="Mueller R.-W."/>
            <person name="Bruemmer F."/>
            <person name="Labrenz M."/>
            <person name="Spormann A.M."/>
            <person name="Op den Camp H."/>
            <person name="Overmann J."/>
            <person name="Amann R."/>
            <person name="Jetten M.S.M."/>
            <person name="Mascher T."/>
            <person name="Medema M.H."/>
            <person name="Devos D.P."/>
            <person name="Kaster A.-K."/>
            <person name="Ovreas L."/>
            <person name="Rohde M."/>
            <person name="Galperin M.Y."/>
            <person name="Jogler C."/>
        </authorList>
    </citation>
    <scope>NUCLEOTIDE SEQUENCE [LARGE SCALE GENOMIC DNA]</scope>
    <source>
        <strain evidence="1 2">HG66A1</strain>
    </source>
</reference>
<dbReference type="Gene3D" id="1.25.40.10">
    <property type="entry name" value="Tetratricopeptide repeat domain"/>
    <property type="match status" value="2"/>
</dbReference>
<evidence type="ECO:0000313" key="1">
    <source>
        <dbReference type="EMBL" id="QDT20466.1"/>
    </source>
</evidence>
<organism evidence="1 2">
    <name type="scientific">Gimesia chilikensis</name>
    <dbReference type="NCBI Taxonomy" id="2605989"/>
    <lineage>
        <taxon>Bacteria</taxon>
        <taxon>Pseudomonadati</taxon>
        <taxon>Planctomycetota</taxon>
        <taxon>Planctomycetia</taxon>
        <taxon>Planctomycetales</taxon>
        <taxon>Planctomycetaceae</taxon>
        <taxon>Gimesia</taxon>
    </lineage>
</organism>
<name>A0A517PM75_9PLAN</name>
<dbReference type="OrthoDB" id="290155at2"/>
<accession>A0A517PM75</accession>
<dbReference type="EMBL" id="CP036266">
    <property type="protein sequence ID" value="QDT20466.1"/>
    <property type="molecule type" value="Genomic_DNA"/>
</dbReference>
<sequence length="280" mass="30410">MSAEDENQKENEPDLREFRIGVRVDPEEGLQSIGMEVVNGLVNLGGRIVSLQGGGATFRKLDPNEEAQDKNLALNGCDIQVIMDVSGVGETPASQEHDRLYRAGLDLINPYMQIVGRETQPADTEIAQEELKRGIELLKWVLDINPGNGSAWWIIGKAEQALDNTEVACDAFGHAYRLKSENADTAREYMYECLKLGRAAQAISAARHAIELKPDDMGLVANLALALLIGGELEEAAEVIEIAVNGAPDDPINVNLQQRIAEVCAGVVPQPRKLADMDAT</sequence>
<proteinExistence type="predicted"/>
<gene>
    <name evidence="1" type="primary">ccmH</name>
    <name evidence="1" type="ORF">HG66A1_22520</name>
</gene>
<dbReference type="Proteomes" id="UP000320421">
    <property type="component" value="Chromosome"/>
</dbReference>
<dbReference type="InterPro" id="IPR011990">
    <property type="entry name" value="TPR-like_helical_dom_sf"/>
</dbReference>